<dbReference type="EMBL" id="QYBB01000001">
    <property type="protein sequence ID" value="RYC34084.1"/>
    <property type="molecule type" value="Genomic_DNA"/>
</dbReference>
<dbReference type="Proteomes" id="UP000290759">
    <property type="component" value="Unassembled WGS sequence"/>
</dbReference>
<keyword evidence="2" id="KW-1185">Reference proteome</keyword>
<name>A0A4V1RVB6_9HYPH</name>
<sequence>MALSSPPLNDLLTPDQRTAFVANGRWTTAGADIDPSPVVKLFKPDTDATWLLTELEAGEPDRAFGLCDLGLRFPELG</sequence>
<accession>A0A4V1RVB6</accession>
<protein>
    <submittedName>
        <fullName evidence="1">DUF2958 domain-containing protein</fullName>
    </submittedName>
</protein>
<dbReference type="AlphaFoldDB" id="A0A4V1RVB6"/>
<reference evidence="1 2" key="1">
    <citation type="submission" date="2018-12" db="EMBL/GenBank/DDBJ databases">
        <authorList>
            <person name="Grouzdev D.S."/>
            <person name="Krutkina M.S."/>
        </authorList>
    </citation>
    <scope>NUCLEOTIDE SEQUENCE [LARGE SCALE GENOMIC DNA]</scope>
    <source>
        <strain evidence="1 2">RmlP026</strain>
    </source>
</reference>
<gene>
    <name evidence="1" type="ORF">D3273_01210</name>
</gene>
<comment type="caution">
    <text evidence="1">The sequence shown here is derived from an EMBL/GenBank/DDBJ whole genome shotgun (WGS) entry which is preliminary data.</text>
</comment>
<dbReference type="OrthoDB" id="1070337at2"/>
<organism evidence="1 2">
    <name type="scientific">Lichenibacterium minor</name>
    <dbReference type="NCBI Taxonomy" id="2316528"/>
    <lineage>
        <taxon>Bacteria</taxon>
        <taxon>Pseudomonadati</taxon>
        <taxon>Pseudomonadota</taxon>
        <taxon>Alphaproteobacteria</taxon>
        <taxon>Hyphomicrobiales</taxon>
        <taxon>Lichenihabitantaceae</taxon>
        <taxon>Lichenibacterium</taxon>
    </lineage>
</organism>
<reference evidence="1 2" key="2">
    <citation type="submission" date="2019-02" db="EMBL/GenBank/DDBJ databases">
        <title>'Lichenibacterium ramalinii' gen. nov. sp. nov., 'Lichenibacterium minor' gen. nov. sp. nov.</title>
        <authorList>
            <person name="Pankratov T."/>
        </authorList>
    </citation>
    <scope>NUCLEOTIDE SEQUENCE [LARGE SCALE GENOMIC DNA]</scope>
    <source>
        <strain evidence="1 2">RmlP026</strain>
    </source>
</reference>
<dbReference type="Pfam" id="PF11171">
    <property type="entry name" value="DUF2958"/>
    <property type="match status" value="1"/>
</dbReference>
<evidence type="ECO:0000313" key="1">
    <source>
        <dbReference type="EMBL" id="RYC34084.1"/>
    </source>
</evidence>
<dbReference type="InterPro" id="IPR021341">
    <property type="entry name" value="DUF2958"/>
</dbReference>
<evidence type="ECO:0000313" key="2">
    <source>
        <dbReference type="Proteomes" id="UP000290759"/>
    </source>
</evidence>
<proteinExistence type="predicted"/>